<name>A0ABY4V5A6_STRFL</name>
<keyword evidence="3" id="KW-1185">Reference proteome</keyword>
<evidence type="ECO:0000313" key="2">
    <source>
        <dbReference type="EMBL" id="USC51675.1"/>
    </source>
</evidence>
<dbReference type="PANTHER" id="PTHR43162">
    <property type="match status" value="1"/>
</dbReference>
<dbReference type="InterPro" id="IPR051604">
    <property type="entry name" value="Ergot_Alk_Oxidoreductase"/>
</dbReference>
<dbReference type="Gene3D" id="3.90.25.10">
    <property type="entry name" value="UDP-galactose 4-epimerase, domain 1"/>
    <property type="match status" value="1"/>
</dbReference>
<dbReference type="Gene3D" id="3.40.50.720">
    <property type="entry name" value="NAD(P)-binding Rossmann-like Domain"/>
    <property type="match status" value="1"/>
</dbReference>
<gene>
    <name evidence="2" type="ORF">K7395_20425</name>
</gene>
<proteinExistence type="predicted"/>
<dbReference type="Proteomes" id="UP001056079">
    <property type="component" value="Chromosome"/>
</dbReference>
<sequence length="286" mass="30131">MVIGSTGNVGREVVDGLVAAGAAPRALSRRQGVPGEGVGRVPGGVEGVVGDLRDPAMLEAALTGVRSVFLVWPFLTTEHAPAVLDAMGRHARRVVYVSSSGVDRAVDRTAERQTDPIRQLHADMEELIEKSGAEWTVLRADTFASNARGWAAQIRAGDVVRGPDSAATAVIDERDIAAVAVRALTEDGHGGATYVLTGPQVLSRAEQVRAIGDAVGRPLRFEAVPPDIARERMLADGRPPALVDALLAGAEARPASELITTTVEDITGAPARTFARWAADRVDVFR</sequence>
<dbReference type="InterPro" id="IPR016040">
    <property type="entry name" value="NAD(P)-bd_dom"/>
</dbReference>
<protein>
    <submittedName>
        <fullName evidence="2">NAD(P)H-binding protein</fullName>
    </submittedName>
</protein>
<organism evidence="2 3">
    <name type="scientific">Streptomyces filamentosus</name>
    <name type="common">Streptomyces roseosporus</name>
    <dbReference type="NCBI Taxonomy" id="67294"/>
    <lineage>
        <taxon>Bacteria</taxon>
        <taxon>Bacillati</taxon>
        <taxon>Actinomycetota</taxon>
        <taxon>Actinomycetes</taxon>
        <taxon>Kitasatosporales</taxon>
        <taxon>Streptomycetaceae</taxon>
        <taxon>Streptomyces</taxon>
    </lineage>
</organism>
<dbReference type="Pfam" id="PF13460">
    <property type="entry name" value="NAD_binding_10"/>
    <property type="match status" value="1"/>
</dbReference>
<evidence type="ECO:0000259" key="1">
    <source>
        <dbReference type="Pfam" id="PF13460"/>
    </source>
</evidence>
<dbReference type="RefSeq" id="WP_006125449.1">
    <property type="nucleotide sequence ID" value="NZ_CP098609.1"/>
</dbReference>
<dbReference type="SUPFAM" id="SSF51735">
    <property type="entry name" value="NAD(P)-binding Rossmann-fold domains"/>
    <property type="match status" value="1"/>
</dbReference>
<feature type="domain" description="NAD(P)-binding" evidence="1">
    <location>
        <begin position="4"/>
        <end position="186"/>
    </location>
</feature>
<evidence type="ECO:0000313" key="3">
    <source>
        <dbReference type="Proteomes" id="UP001056079"/>
    </source>
</evidence>
<dbReference type="InterPro" id="IPR036291">
    <property type="entry name" value="NAD(P)-bd_dom_sf"/>
</dbReference>
<accession>A0ABY4V5A6</accession>
<reference evidence="2" key="1">
    <citation type="submission" date="2021-08" db="EMBL/GenBank/DDBJ databases">
        <title>DNA methylation of m4C regulates biosynthesis of daptomycin in Streptomyces roseosporus L30.</title>
        <authorList>
            <person name="Fang J.-L."/>
        </authorList>
    </citation>
    <scope>NUCLEOTIDE SEQUENCE</scope>
    <source>
        <strain evidence="2">L30</strain>
    </source>
</reference>
<dbReference type="PANTHER" id="PTHR43162:SF1">
    <property type="entry name" value="PRESTALK A DIFFERENTIATION PROTEIN A"/>
    <property type="match status" value="1"/>
</dbReference>
<dbReference type="EMBL" id="CP098609">
    <property type="protein sequence ID" value="USC51675.1"/>
    <property type="molecule type" value="Genomic_DNA"/>
</dbReference>